<dbReference type="InterPro" id="IPR051706">
    <property type="entry name" value="Glycosyltransferase_domain"/>
</dbReference>
<dbReference type="Pfam" id="PF04488">
    <property type="entry name" value="Gly_transf_sug"/>
    <property type="match status" value="1"/>
</dbReference>
<comment type="caution">
    <text evidence="2">The sequence shown here is derived from an EMBL/GenBank/DDBJ whole genome shotgun (WGS) entry which is preliminary data.</text>
</comment>
<organism evidence="2 3">
    <name type="scientific">Streptococcus caprae</name>
    <dbReference type="NCBI Taxonomy" id="1640501"/>
    <lineage>
        <taxon>Bacteria</taxon>
        <taxon>Bacillati</taxon>
        <taxon>Bacillota</taxon>
        <taxon>Bacilli</taxon>
        <taxon>Lactobacillales</taxon>
        <taxon>Streptococcaceae</taxon>
        <taxon>Streptococcus</taxon>
    </lineage>
</organism>
<dbReference type="PANTHER" id="PTHR32385:SF15">
    <property type="entry name" value="INOSITOL PHOSPHOCERAMIDE MANNOSYLTRANSFERASE 1"/>
    <property type="match status" value="1"/>
</dbReference>
<dbReference type="SUPFAM" id="SSF53448">
    <property type="entry name" value="Nucleotide-diphospho-sugar transferases"/>
    <property type="match status" value="1"/>
</dbReference>
<dbReference type="RefSeq" id="WP_380424923.1">
    <property type="nucleotide sequence ID" value="NZ_JBHRZV010000011.1"/>
</dbReference>
<dbReference type="PANTHER" id="PTHR32385">
    <property type="entry name" value="MANNOSYL PHOSPHORYLINOSITOL CERAMIDE SYNTHASE"/>
    <property type="match status" value="1"/>
</dbReference>
<dbReference type="Gene3D" id="3.90.550.20">
    <property type="match status" value="1"/>
</dbReference>
<keyword evidence="1" id="KW-0808">Transferase</keyword>
<proteinExistence type="predicted"/>
<evidence type="ECO:0000313" key="2">
    <source>
        <dbReference type="EMBL" id="MFC3927404.1"/>
    </source>
</evidence>
<keyword evidence="3" id="KW-1185">Reference proteome</keyword>
<sequence length="256" mass="29954">MIPKVIHYCWFGGNPIPENYLQYMESWKKYCPDYDIKRWDESNFDFTINDYCREAYEAKQWAFVSDYARLYILYHYGGVYLDTDVEVIKDLTPLIEDGVGFIGFQNQLQAQTGLGFAAAPNNPCVKAMLDVYKNRRFLQSDGTFNRVPCPATNTVGLLQKGLKIGKIPSQQIQCLDGMKVYPQEYFNPLNADTKQLQITKNTYTIHHYTASWLGTGNKWKQLLKRLIPNWYLNQRVLKISKRDIEKIQSEINWWEG</sequence>
<gene>
    <name evidence="2" type="ORF">ACFORF_01990</name>
</gene>
<protein>
    <submittedName>
        <fullName evidence="2">Glycosyltransferase family 32 protein</fullName>
    </submittedName>
</protein>
<evidence type="ECO:0000256" key="1">
    <source>
        <dbReference type="ARBA" id="ARBA00022679"/>
    </source>
</evidence>
<dbReference type="InterPro" id="IPR029044">
    <property type="entry name" value="Nucleotide-diphossugar_trans"/>
</dbReference>
<dbReference type="InterPro" id="IPR007577">
    <property type="entry name" value="GlycoTrfase_DXD_sugar-bd_CS"/>
</dbReference>
<name>A0ABV8CTE2_9STRE</name>
<accession>A0ABV8CTE2</accession>
<dbReference type="EMBL" id="JBHRZV010000011">
    <property type="protein sequence ID" value="MFC3927404.1"/>
    <property type="molecule type" value="Genomic_DNA"/>
</dbReference>
<dbReference type="Proteomes" id="UP001595807">
    <property type="component" value="Unassembled WGS sequence"/>
</dbReference>
<evidence type="ECO:0000313" key="3">
    <source>
        <dbReference type="Proteomes" id="UP001595807"/>
    </source>
</evidence>
<reference evidence="3" key="1">
    <citation type="journal article" date="2019" name="Int. J. Syst. Evol. Microbiol.">
        <title>The Global Catalogue of Microorganisms (GCM) 10K type strain sequencing project: providing services to taxonomists for standard genome sequencing and annotation.</title>
        <authorList>
            <consortium name="The Broad Institute Genomics Platform"/>
            <consortium name="The Broad Institute Genome Sequencing Center for Infectious Disease"/>
            <person name="Wu L."/>
            <person name="Ma J."/>
        </authorList>
    </citation>
    <scope>NUCLEOTIDE SEQUENCE [LARGE SCALE GENOMIC DNA]</scope>
    <source>
        <strain evidence="3">CCUG 67170</strain>
    </source>
</reference>